<evidence type="ECO:0000313" key="1">
    <source>
        <dbReference type="EMBL" id="KAJ0201352.1"/>
    </source>
</evidence>
<accession>A0A9R1V6W0</accession>
<gene>
    <name evidence="1" type="ORF">LSAT_V11C600319850</name>
</gene>
<sequence>MIYDMSNVNMGPNIAYKYVKESLVGFENTGEDLIEFIGERDANFLINKLIKRKDYLQDLLFDFSKQNKTILPLEMLLLLMQLIEQTSN</sequence>
<reference evidence="1 2" key="1">
    <citation type="journal article" date="2017" name="Nat. Commun.">
        <title>Genome assembly with in vitro proximity ligation data and whole-genome triplication in lettuce.</title>
        <authorList>
            <person name="Reyes-Chin-Wo S."/>
            <person name="Wang Z."/>
            <person name="Yang X."/>
            <person name="Kozik A."/>
            <person name="Arikit S."/>
            <person name="Song C."/>
            <person name="Xia L."/>
            <person name="Froenicke L."/>
            <person name="Lavelle D.O."/>
            <person name="Truco M.J."/>
            <person name="Xia R."/>
            <person name="Zhu S."/>
            <person name="Xu C."/>
            <person name="Xu H."/>
            <person name="Xu X."/>
            <person name="Cox K."/>
            <person name="Korf I."/>
            <person name="Meyers B.C."/>
            <person name="Michelmore R.W."/>
        </authorList>
    </citation>
    <scope>NUCLEOTIDE SEQUENCE [LARGE SCALE GENOMIC DNA]</scope>
    <source>
        <strain evidence="2">cv. Salinas</strain>
        <tissue evidence="1">Seedlings</tissue>
    </source>
</reference>
<comment type="caution">
    <text evidence="1">The sequence shown here is derived from an EMBL/GenBank/DDBJ whole genome shotgun (WGS) entry which is preliminary data.</text>
</comment>
<name>A0A9R1V6W0_LACSA</name>
<dbReference type="EMBL" id="NBSK02000006">
    <property type="protein sequence ID" value="KAJ0201352.1"/>
    <property type="molecule type" value="Genomic_DNA"/>
</dbReference>
<protein>
    <submittedName>
        <fullName evidence="1">Uncharacterized protein</fullName>
    </submittedName>
</protein>
<evidence type="ECO:0000313" key="2">
    <source>
        <dbReference type="Proteomes" id="UP000235145"/>
    </source>
</evidence>
<dbReference type="AlphaFoldDB" id="A0A9R1V6W0"/>
<keyword evidence="2" id="KW-1185">Reference proteome</keyword>
<dbReference type="Proteomes" id="UP000235145">
    <property type="component" value="Unassembled WGS sequence"/>
</dbReference>
<organism evidence="1 2">
    <name type="scientific">Lactuca sativa</name>
    <name type="common">Garden lettuce</name>
    <dbReference type="NCBI Taxonomy" id="4236"/>
    <lineage>
        <taxon>Eukaryota</taxon>
        <taxon>Viridiplantae</taxon>
        <taxon>Streptophyta</taxon>
        <taxon>Embryophyta</taxon>
        <taxon>Tracheophyta</taxon>
        <taxon>Spermatophyta</taxon>
        <taxon>Magnoliopsida</taxon>
        <taxon>eudicotyledons</taxon>
        <taxon>Gunneridae</taxon>
        <taxon>Pentapetalae</taxon>
        <taxon>asterids</taxon>
        <taxon>campanulids</taxon>
        <taxon>Asterales</taxon>
        <taxon>Asteraceae</taxon>
        <taxon>Cichorioideae</taxon>
        <taxon>Cichorieae</taxon>
        <taxon>Lactucinae</taxon>
        <taxon>Lactuca</taxon>
    </lineage>
</organism>
<proteinExistence type="predicted"/>